<dbReference type="PANTHER" id="PTHR37301">
    <property type="entry name" value="DNA-BINDING PROTEIN-RELATED"/>
    <property type="match status" value="1"/>
</dbReference>
<feature type="domain" description="HTH cro/C1-type" evidence="1">
    <location>
        <begin position="13"/>
        <end position="62"/>
    </location>
</feature>
<dbReference type="GO" id="GO:0003677">
    <property type="term" value="F:DNA binding"/>
    <property type="evidence" value="ECO:0007669"/>
    <property type="project" value="InterPro"/>
</dbReference>
<sequence>MAIIINIDVMLAKRKMSVTELSKEVGITMANISILKNGRAKAIRLSTLDAICRALECQPGDILEYRNDSR</sequence>
<dbReference type="Pfam" id="PF13443">
    <property type="entry name" value="HTH_26"/>
    <property type="match status" value="1"/>
</dbReference>
<dbReference type="SUPFAM" id="SSF47413">
    <property type="entry name" value="lambda repressor-like DNA-binding domains"/>
    <property type="match status" value="1"/>
</dbReference>
<dbReference type="EMBL" id="CP000673">
    <property type="protein sequence ID" value="EDK34579.1"/>
    <property type="molecule type" value="Genomic_DNA"/>
</dbReference>
<evidence type="ECO:0000259" key="1">
    <source>
        <dbReference type="PROSITE" id="PS50943"/>
    </source>
</evidence>
<keyword evidence="3" id="KW-1185">Reference proteome</keyword>
<protein>
    <submittedName>
        <fullName evidence="2">Predicted transcriptional regulator</fullName>
    </submittedName>
</protein>
<dbReference type="RefSeq" id="WP_012102909.1">
    <property type="nucleotide sequence ID" value="NC_009706.1"/>
</dbReference>
<reference evidence="2 3" key="1">
    <citation type="journal article" date="2008" name="Proc. Natl. Acad. Sci. U.S.A.">
        <title>The genome of Clostridium kluyveri, a strict anaerobe with unique metabolic features.</title>
        <authorList>
            <person name="Seedorf H."/>
            <person name="Fricke W.F."/>
            <person name="Veith B."/>
            <person name="Brueggemann H."/>
            <person name="Liesegang H."/>
            <person name="Strittmatter A."/>
            <person name="Miethke M."/>
            <person name="Buckel W."/>
            <person name="Hinderberger J."/>
            <person name="Li F."/>
            <person name="Hagemeier C."/>
            <person name="Thauer R.K."/>
            <person name="Gottschalk G."/>
        </authorList>
    </citation>
    <scope>NUCLEOTIDE SEQUENCE [LARGE SCALE GENOMIC DNA]</scope>
    <source>
        <strain evidence="3">ATCC 8527 / DSM 555 / NCIMB 10680</strain>
    </source>
</reference>
<dbReference type="PROSITE" id="PS50943">
    <property type="entry name" value="HTH_CROC1"/>
    <property type="match status" value="1"/>
</dbReference>
<dbReference type="Proteomes" id="UP000002411">
    <property type="component" value="Chromosome"/>
</dbReference>
<dbReference type="CDD" id="cd00093">
    <property type="entry name" value="HTH_XRE"/>
    <property type="match status" value="1"/>
</dbReference>
<dbReference type="eggNOG" id="COG3655">
    <property type="taxonomic scope" value="Bacteria"/>
</dbReference>
<dbReference type="PANTHER" id="PTHR37301:SF1">
    <property type="entry name" value="DNA-BINDING PROTEIN"/>
    <property type="match status" value="1"/>
</dbReference>
<dbReference type="Gene3D" id="1.10.260.40">
    <property type="entry name" value="lambda repressor-like DNA-binding domains"/>
    <property type="match status" value="1"/>
</dbReference>
<dbReference type="SMART" id="SM00530">
    <property type="entry name" value="HTH_XRE"/>
    <property type="match status" value="1"/>
</dbReference>
<dbReference type="KEGG" id="ckl:CKL_2567"/>
<dbReference type="InterPro" id="IPR010982">
    <property type="entry name" value="Lambda_DNA-bd_dom_sf"/>
</dbReference>
<organism evidence="2 3">
    <name type="scientific">Clostridium kluyveri (strain ATCC 8527 / DSM 555 / NBRC 12016 / NCIMB 10680 / K1)</name>
    <dbReference type="NCBI Taxonomy" id="431943"/>
    <lineage>
        <taxon>Bacteria</taxon>
        <taxon>Bacillati</taxon>
        <taxon>Bacillota</taxon>
        <taxon>Clostridia</taxon>
        <taxon>Eubacteriales</taxon>
        <taxon>Clostridiaceae</taxon>
        <taxon>Clostridium</taxon>
    </lineage>
</organism>
<name>A5N0D3_CLOK5</name>
<dbReference type="STRING" id="431943.CKL_2567"/>
<accession>A5N0D3</accession>
<dbReference type="HOGENOM" id="CLU_066192_31_8_9"/>
<dbReference type="AlphaFoldDB" id="A5N0D3"/>
<proteinExistence type="predicted"/>
<gene>
    <name evidence="2" type="ordered locus">CKL_2567</name>
</gene>
<evidence type="ECO:0000313" key="3">
    <source>
        <dbReference type="Proteomes" id="UP000002411"/>
    </source>
</evidence>
<evidence type="ECO:0000313" key="2">
    <source>
        <dbReference type="EMBL" id="EDK34579.1"/>
    </source>
</evidence>
<dbReference type="InterPro" id="IPR001387">
    <property type="entry name" value="Cro/C1-type_HTH"/>
</dbReference>